<organism evidence="1">
    <name type="scientific">Grapevine leafroll-associated virus 3</name>
    <dbReference type="NCBI Taxonomy" id="55951"/>
    <lineage>
        <taxon>Viruses</taxon>
        <taxon>Riboviria</taxon>
        <taxon>Orthornavirae</taxon>
        <taxon>Kitrinoviricota</taxon>
        <taxon>Alsuviricetes</taxon>
        <taxon>Martellivirales</taxon>
        <taxon>Closteroviridae</taxon>
        <taxon>Ampelovirus</taxon>
        <taxon>Ampelovirus trivitis</taxon>
    </lineage>
</organism>
<sequence length="179" mass="19774">MDVSFIIMQILSAIYSNDLSAVYILSNAFKSISDTVGDGVVVDPLNEVNTIKAFVNSFVTKQMYKEIIIQSIDSAFDYDHIGCITHIAKCLVRHADSVLAVIKEMEMYEVCNSPRGSRKYQRRLSDLCNQNHLLITSAGLQAVEDSGELNANFFISTNGFLTNCGIARMLLMAMCNGAL</sequence>
<protein>
    <submittedName>
        <fullName evidence="1">19.7 kDa protein</fullName>
    </submittedName>
</protein>
<proteinExistence type="predicted"/>
<reference evidence="1" key="1">
    <citation type="submission" date="2017-03" db="EMBL/GenBank/DDBJ databases">
        <title>Characterization of Divergent GLRaV-3 Isolates.</title>
        <authorList>
            <person name="Al Rwahnih M."/>
        </authorList>
    </citation>
    <scope>NUCLEOTIDE SEQUENCE</scope>
    <source>
        <strain evidence="1">NdA121</strain>
    </source>
</reference>
<accession>A0A2L1FE11</accession>
<dbReference type="EMBL" id="KY707826">
    <property type="protein sequence ID" value="AVD53884.1"/>
    <property type="molecule type" value="Genomic_RNA"/>
</dbReference>
<evidence type="ECO:0000313" key="1">
    <source>
        <dbReference type="EMBL" id="AVD53884.1"/>
    </source>
</evidence>
<name>A0A2L1FE11_9CLOS</name>